<dbReference type="EMBL" id="QQAV01000004">
    <property type="protein sequence ID" value="RDI25193.1"/>
    <property type="molecule type" value="Genomic_DNA"/>
</dbReference>
<evidence type="ECO:0000313" key="1">
    <source>
        <dbReference type="EMBL" id="RDI25193.1"/>
    </source>
</evidence>
<sequence>MSAQPVVLTAADSFSLMSIRQDIGVVWFTGAAEFGRLPGYDLWADRWGAPTTESTWAWTVREQRTDESGRRWGRFYSAVMSDFGALVEVDECPVL</sequence>
<reference evidence="1 2" key="1">
    <citation type="submission" date="2018-07" db="EMBL/GenBank/DDBJ databases">
        <title>Genomic Encyclopedia of Type Strains, Phase IV (KMG-IV): sequencing the most valuable type-strain genomes for metagenomic binning, comparative biology and taxonomic classification.</title>
        <authorList>
            <person name="Goeker M."/>
        </authorList>
    </citation>
    <scope>NUCLEOTIDE SEQUENCE [LARGE SCALE GENOMIC DNA]</scope>
    <source>
        <strain evidence="1 2">DSM 21352</strain>
    </source>
</reference>
<evidence type="ECO:0000313" key="2">
    <source>
        <dbReference type="Proteomes" id="UP000255265"/>
    </source>
</evidence>
<dbReference type="Proteomes" id="UP000255265">
    <property type="component" value="Unassembled WGS sequence"/>
</dbReference>
<organism evidence="1 2">
    <name type="scientific">Pseudacidovorax intermedius</name>
    <dbReference type="NCBI Taxonomy" id="433924"/>
    <lineage>
        <taxon>Bacteria</taxon>
        <taxon>Pseudomonadati</taxon>
        <taxon>Pseudomonadota</taxon>
        <taxon>Betaproteobacteria</taxon>
        <taxon>Burkholderiales</taxon>
        <taxon>Comamonadaceae</taxon>
        <taxon>Pseudacidovorax</taxon>
    </lineage>
</organism>
<protein>
    <submittedName>
        <fullName evidence="1">Uncharacterized protein</fullName>
    </submittedName>
</protein>
<proteinExistence type="predicted"/>
<name>A0A370FGV6_9BURK</name>
<dbReference type="RefSeq" id="WP_114803025.1">
    <property type="nucleotide sequence ID" value="NZ_QQAV01000004.1"/>
</dbReference>
<dbReference type="AlphaFoldDB" id="A0A370FGV6"/>
<gene>
    <name evidence="1" type="ORF">DFR41_104250</name>
</gene>
<keyword evidence="2" id="KW-1185">Reference proteome</keyword>
<accession>A0A370FGV6</accession>
<comment type="caution">
    <text evidence="1">The sequence shown here is derived from an EMBL/GenBank/DDBJ whole genome shotgun (WGS) entry which is preliminary data.</text>
</comment>